<comment type="function">
    <text evidence="8">Part of the ABC transporter complex CysAWTP (TC 3.A.1.6.1) involved in sulfate/thiosulfate import. Probably responsible for the translocation of the substrate across the membrane.</text>
</comment>
<dbReference type="PANTHER" id="PTHR30406">
    <property type="entry name" value="SULFATE TRANSPORT SYSTEM PERMEASE PROTEIN"/>
    <property type="match status" value="1"/>
</dbReference>
<feature type="transmembrane region" description="Helical" evidence="9">
    <location>
        <begin position="29"/>
        <end position="50"/>
    </location>
</feature>
<evidence type="ECO:0000256" key="7">
    <source>
        <dbReference type="ARBA" id="ARBA00023136"/>
    </source>
</evidence>
<dbReference type="RefSeq" id="WP_347612126.1">
    <property type="nucleotide sequence ID" value="NZ_JBDPZC010000010.1"/>
</dbReference>
<dbReference type="Pfam" id="PF00528">
    <property type="entry name" value="BPD_transp_1"/>
    <property type="match status" value="1"/>
</dbReference>
<dbReference type="InterPro" id="IPR000515">
    <property type="entry name" value="MetI-like"/>
</dbReference>
<protein>
    <recommendedName>
        <fullName evidence="9">Sulfate transport system permease protein CysT</fullName>
    </recommendedName>
</protein>
<comment type="function">
    <text evidence="9">Part of the ABC transporter complex (TC 3.A.1.6.1) involved in sulfate/thiosulfate import.</text>
</comment>
<comment type="caution">
    <text evidence="9">Lacks conserved residue(s) required for the propagation of feature annotation.</text>
</comment>
<feature type="transmembrane region" description="Helical" evidence="9">
    <location>
        <begin position="255"/>
        <end position="276"/>
    </location>
</feature>
<organism evidence="11 12">
    <name type="scientific">Roseateles flavus</name>
    <dbReference type="NCBI Taxonomy" id="3149041"/>
    <lineage>
        <taxon>Bacteria</taxon>
        <taxon>Pseudomonadati</taxon>
        <taxon>Pseudomonadota</taxon>
        <taxon>Betaproteobacteria</taxon>
        <taxon>Burkholderiales</taxon>
        <taxon>Sphaerotilaceae</taxon>
        <taxon>Roseateles</taxon>
    </lineage>
</organism>
<dbReference type="InterPro" id="IPR011865">
    <property type="entry name" value="CysT_permease"/>
</dbReference>
<keyword evidence="6 9" id="KW-0764">Sulfate transport</keyword>
<evidence type="ECO:0000256" key="4">
    <source>
        <dbReference type="ARBA" id="ARBA00022692"/>
    </source>
</evidence>
<keyword evidence="5 9" id="KW-1133">Transmembrane helix</keyword>
<sequence>MNTAVLSPDQAAAVPVPKRRRVLPGFGPTLGFTLFYLSLLVLIPLAAVFLKSAGHGFEAFWAAATSPRVLASYKLSFGAALLAAGINLVFGLILAWCLVRYEFPGKKLVDALVDLPFALPTAVAGIALTALYAPNGWVGSLLAPHDIKVAFTPLGVLVALIFIGLPFIVRTVQPVLEDMETELEEAAASLGAHRWQTFRYVVLPTLTPALLTGFALAFARAVGEYGSVIFIAGNIPLVSEITPLMIISKLEQYDYVGATAIATVMLLFSFVLLLGINGLQAWSSRRNGLEGRK</sequence>
<dbReference type="SUPFAM" id="SSF161098">
    <property type="entry name" value="MetI-like"/>
    <property type="match status" value="1"/>
</dbReference>
<name>A0ABV0GIR5_9BURK</name>
<evidence type="ECO:0000256" key="5">
    <source>
        <dbReference type="ARBA" id="ARBA00022989"/>
    </source>
</evidence>
<comment type="caution">
    <text evidence="11">The sequence shown here is derived from an EMBL/GenBank/DDBJ whole genome shotgun (WGS) entry which is preliminary data.</text>
</comment>
<dbReference type="CDD" id="cd06261">
    <property type="entry name" value="TM_PBP2"/>
    <property type="match status" value="1"/>
</dbReference>
<evidence type="ECO:0000256" key="2">
    <source>
        <dbReference type="ARBA" id="ARBA00011779"/>
    </source>
</evidence>
<keyword evidence="3 9" id="KW-0813">Transport</keyword>
<dbReference type="InterPro" id="IPR005667">
    <property type="entry name" value="Sulph_transpt2"/>
</dbReference>
<feature type="domain" description="ABC transmembrane type-1" evidence="10">
    <location>
        <begin position="73"/>
        <end position="276"/>
    </location>
</feature>
<evidence type="ECO:0000256" key="3">
    <source>
        <dbReference type="ARBA" id="ARBA00022448"/>
    </source>
</evidence>
<dbReference type="Gene3D" id="1.10.3720.10">
    <property type="entry name" value="MetI-like"/>
    <property type="match status" value="1"/>
</dbReference>
<dbReference type="EMBL" id="JBDPZC010000010">
    <property type="protein sequence ID" value="MEO3714958.1"/>
    <property type="molecule type" value="Genomic_DNA"/>
</dbReference>
<evidence type="ECO:0000256" key="1">
    <source>
        <dbReference type="ARBA" id="ARBA00004651"/>
    </source>
</evidence>
<comment type="similarity">
    <text evidence="9">Belongs to the binding-protein-dependent transport system permease family. CysTW subfamily.</text>
</comment>
<evidence type="ECO:0000313" key="11">
    <source>
        <dbReference type="EMBL" id="MEO3714958.1"/>
    </source>
</evidence>
<comment type="subunit">
    <text evidence="2">The complex is composed of two ATP-binding proteins (CysA), two transmembrane proteins (CysT and CysW) and a solute-binding protein (CysP).</text>
</comment>
<evidence type="ECO:0000256" key="9">
    <source>
        <dbReference type="RuleBase" id="RU366001"/>
    </source>
</evidence>
<dbReference type="NCBIfam" id="TIGR02139">
    <property type="entry name" value="permease_CysT"/>
    <property type="match status" value="1"/>
</dbReference>
<feature type="transmembrane region" description="Helical" evidence="9">
    <location>
        <begin position="111"/>
        <end position="133"/>
    </location>
</feature>
<dbReference type="PANTHER" id="PTHR30406:SF8">
    <property type="entry name" value="SULFATE TRANSPORT SYSTEM PERMEASE PROTEIN CYST"/>
    <property type="match status" value="1"/>
</dbReference>
<keyword evidence="12" id="KW-1185">Reference proteome</keyword>
<dbReference type="NCBIfam" id="TIGR00969">
    <property type="entry name" value="3a0106s02"/>
    <property type="match status" value="1"/>
</dbReference>
<proteinExistence type="inferred from homology"/>
<accession>A0ABV0GIR5</accession>
<evidence type="ECO:0000256" key="6">
    <source>
        <dbReference type="ARBA" id="ARBA00023032"/>
    </source>
</evidence>
<evidence type="ECO:0000313" key="12">
    <source>
        <dbReference type="Proteomes" id="UP001462640"/>
    </source>
</evidence>
<feature type="transmembrane region" description="Helical" evidence="9">
    <location>
        <begin position="75"/>
        <end position="99"/>
    </location>
</feature>
<gene>
    <name evidence="11" type="primary">cysT</name>
    <name evidence="11" type="ORF">ABDJ40_19490</name>
</gene>
<feature type="transmembrane region" description="Helical" evidence="9">
    <location>
        <begin position="200"/>
        <end position="219"/>
    </location>
</feature>
<keyword evidence="4 9" id="KW-0812">Transmembrane</keyword>
<keyword evidence="7 9" id="KW-0472">Membrane</keyword>
<feature type="transmembrane region" description="Helical" evidence="9">
    <location>
        <begin position="149"/>
        <end position="169"/>
    </location>
</feature>
<dbReference type="InterPro" id="IPR035906">
    <property type="entry name" value="MetI-like_sf"/>
</dbReference>
<evidence type="ECO:0000256" key="8">
    <source>
        <dbReference type="ARBA" id="ARBA00025323"/>
    </source>
</evidence>
<dbReference type="PROSITE" id="PS50928">
    <property type="entry name" value="ABC_TM1"/>
    <property type="match status" value="1"/>
</dbReference>
<comment type="subcellular location">
    <subcellularLocation>
        <location evidence="1">Cell membrane</location>
        <topology evidence="1">Multi-pass membrane protein</topology>
    </subcellularLocation>
</comment>
<dbReference type="Proteomes" id="UP001462640">
    <property type="component" value="Unassembled WGS sequence"/>
</dbReference>
<evidence type="ECO:0000259" key="10">
    <source>
        <dbReference type="PROSITE" id="PS50928"/>
    </source>
</evidence>
<reference evidence="11 12" key="1">
    <citation type="submission" date="2024-05" db="EMBL/GenBank/DDBJ databases">
        <title>Roseateles sp. 2.12 16S ribosomal RNA gene Genome sequencing and assembly.</title>
        <authorList>
            <person name="Woo H."/>
        </authorList>
    </citation>
    <scope>NUCLEOTIDE SEQUENCE [LARGE SCALE GENOMIC DNA]</scope>
    <source>
        <strain evidence="11 12">2.12</strain>
    </source>
</reference>